<feature type="signal peptide" evidence="1">
    <location>
        <begin position="1"/>
        <end position="25"/>
    </location>
</feature>
<sequence length="135" mass="15396">MRHLFIPFFGAVTIAIILHFTTASAYYPQSYCGYNRSHNFFYGKKSLYDRLLYTNRTVRGASPYNPVTRLDVQFPPKWQPPRGIIYYIEVLDNYRDGLGACATLSYGGIGRRNATVTLMSNPNHPIDSTINVYGK</sequence>
<dbReference type="Pfam" id="PF15868">
    <property type="entry name" value="MBF2"/>
    <property type="match status" value="1"/>
</dbReference>
<keyword evidence="1" id="KW-0732">Signal</keyword>
<proteinExistence type="evidence at transcript level"/>
<protein>
    <submittedName>
        <fullName evidence="2">Unkown protein</fullName>
    </submittedName>
</protein>
<dbReference type="InterPro" id="IPR031734">
    <property type="entry name" value="MBF2"/>
</dbReference>
<name>R4WR48_RIPPE</name>
<accession>R4WR48</accession>
<dbReference type="PANTHER" id="PTHR37685:SF1">
    <property type="entry name" value="GEO11136P1-RELATED"/>
    <property type="match status" value="1"/>
</dbReference>
<evidence type="ECO:0000256" key="1">
    <source>
        <dbReference type="SAM" id="SignalP"/>
    </source>
</evidence>
<reference evidence="2" key="1">
    <citation type="journal article" date="2013" name="PLoS ONE">
        <title>Gene expression in gut symbiotic organ of stinkbug affected by extracellular bacterial symbiont.</title>
        <authorList>
            <person name="Futahashi R."/>
            <person name="Tanaka K."/>
            <person name="Tanahashi M."/>
            <person name="Nikoh N."/>
            <person name="Kikuchi Y."/>
            <person name="Lee B.L."/>
            <person name="Fukatsu T."/>
        </authorList>
    </citation>
    <scope>NUCLEOTIDE SEQUENCE</scope>
    <source>
        <tissue evidence="2">Midgut</tissue>
    </source>
</reference>
<feature type="chain" id="PRO_5004380995" evidence="1">
    <location>
        <begin position="26"/>
        <end position="135"/>
    </location>
</feature>
<organism evidence="2">
    <name type="scientific">Riptortus pedestris</name>
    <name type="common">Bean bug</name>
    <dbReference type="NCBI Taxonomy" id="329032"/>
    <lineage>
        <taxon>Eukaryota</taxon>
        <taxon>Metazoa</taxon>
        <taxon>Ecdysozoa</taxon>
        <taxon>Arthropoda</taxon>
        <taxon>Hexapoda</taxon>
        <taxon>Insecta</taxon>
        <taxon>Pterygota</taxon>
        <taxon>Neoptera</taxon>
        <taxon>Paraneoptera</taxon>
        <taxon>Hemiptera</taxon>
        <taxon>Heteroptera</taxon>
        <taxon>Panheteroptera</taxon>
        <taxon>Pentatomomorpha</taxon>
        <taxon>Coreoidea</taxon>
        <taxon>Alydidae</taxon>
        <taxon>Riptortus</taxon>
    </lineage>
</organism>
<dbReference type="AlphaFoldDB" id="R4WR48"/>
<dbReference type="EMBL" id="AK418171">
    <property type="protein sequence ID" value="BAN21386.1"/>
    <property type="molecule type" value="mRNA"/>
</dbReference>
<dbReference type="PANTHER" id="PTHR37685">
    <property type="entry name" value="GEO11136P1-RELATED"/>
    <property type="match status" value="1"/>
</dbReference>
<evidence type="ECO:0000313" key="2">
    <source>
        <dbReference type="EMBL" id="BAN21386.1"/>
    </source>
</evidence>